<proteinExistence type="predicted"/>
<dbReference type="AlphaFoldDB" id="A0AAV4D696"/>
<keyword evidence="2" id="KW-1185">Reference proteome</keyword>
<evidence type="ECO:0000313" key="2">
    <source>
        <dbReference type="Proteomes" id="UP000735302"/>
    </source>
</evidence>
<organism evidence="1 2">
    <name type="scientific">Plakobranchus ocellatus</name>
    <dbReference type="NCBI Taxonomy" id="259542"/>
    <lineage>
        <taxon>Eukaryota</taxon>
        <taxon>Metazoa</taxon>
        <taxon>Spiralia</taxon>
        <taxon>Lophotrochozoa</taxon>
        <taxon>Mollusca</taxon>
        <taxon>Gastropoda</taxon>
        <taxon>Heterobranchia</taxon>
        <taxon>Euthyneura</taxon>
        <taxon>Panpulmonata</taxon>
        <taxon>Sacoglossa</taxon>
        <taxon>Placobranchoidea</taxon>
        <taxon>Plakobranchidae</taxon>
        <taxon>Plakobranchus</taxon>
    </lineage>
</organism>
<gene>
    <name evidence="1" type="ORF">PoB_006614200</name>
</gene>
<dbReference type="EMBL" id="BLXT01007504">
    <property type="protein sequence ID" value="GFO39637.1"/>
    <property type="molecule type" value="Genomic_DNA"/>
</dbReference>
<protein>
    <submittedName>
        <fullName evidence="1">Uncharacterized protein</fullName>
    </submittedName>
</protein>
<reference evidence="1 2" key="1">
    <citation type="journal article" date="2021" name="Elife">
        <title>Chloroplast acquisition without the gene transfer in kleptoplastic sea slugs, Plakobranchus ocellatus.</title>
        <authorList>
            <person name="Maeda T."/>
            <person name="Takahashi S."/>
            <person name="Yoshida T."/>
            <person name="Shimamura S."/>
            <person name="Takaki Y."/>
            <person name="Nagai Y."/>
            <person name="Toyoda A."/>
            <person name="Suzuki Y."/>
            <person name="Arimoto A."/>
            <person name="Ishii H."/>
            <person name="Satoh N."/>
            <person name="Nishiyama T."/>
            <person name="Hasebe M."/>
            <person name="Maruyama T."/>
            <person name="Minagawa J."/>
            <person name="Obokata J."/>
            <person name="Shigenobu S."/>
        </authorList>
    </citation>
    <scope>NUCLEOTIDE SEQUENCE [LARGE SCALE GENOMIC DNA]</scope>
</reference>
<name>A0AAV4D696_9GAST</name>
<evidence type="ECO:0000313" key="1">
    <source>
        <dbReference type="EMBL" id="GFO39637.1"/>
    </source>
</evidence>
<accession>A0AAV4D696</accession>
<sequence length="93" mass="10290">MHAWILPPHPHRRRATSFILTHGRLAWGLNTHHVGLGSSYFPTAHVIDQRVAVHFQCLGRPAPNTADLLCGRSAISCRGQLVLLICCYLVSPT</sequence>
<dbReference type="Proteomes" id="UP000735302">
    <property type="component" value="Unassembled WGS sequence"/>
</dbReference>
<comment type="caution">
    <text evidence="1">The sequence shown here is derived from an EMBL/GenBank/DDBJ whole genome shotgun (WGS) entry which is preliminary data.</text>
</comment>